<reference evidence="2" key="1">
    <citation type="journal article" date="2023" name="Nat. Plants">
        <title>Single-cell RNA sequencing provides a high-resolution roadmap for understanding the multicellular compartmentation of specialized metabolism.</title>
        <authorList>
            <person name="Sun S."/>
            <person name="Shen X."/>
            <person name="Li Y."/>
            <person name="Li Y."/>
            <person name="Wang S."/>
            <person name="Li R."/>
            <person name="Zhang H."/>
            <person name="Shen G."/>
            <person name="Guo B."/>
            <person name="Wei J."/>
            <person name="Xu J."/>
            <person name="St-Pierre B."/>
            <person name="Chen S."/>
            <person name="Sun C."/>
        </authorList>
    </citation>
    <scope>NUCLEOTIDE SEQUENCE [LARGE SCALE GENOMIC DNA]</scope>
</reference>
<protein>
    <submittedName>
        <fullName evidence="1">Uncharacterized protein</fullName>
    </submittedName>
</protein>
<dbReference type="Proteomes" id="UP001060085">
    <property type="component" value="Linkage Group LG04"/>
</dbReference>
<organism evidence="1 2">
    <name type="scientific">Catharanthus roseus</name>
    <name type="common">Madagascar periwinkle</name>
    <name type="synonym">Vinca rosea</name>
    <dbReference type="NCBI Taxonomy" id="4058"/>
    <lineage>
        <taxon>Eukaryota</taxon>
        <taxon>Viridiplantae</taxon>
        <taxon>Streptophyta</taxon>
        <taxon>Embryophyta</taxon>
        <taxon>Tracheophyta</taxon>
        <taxon>Spermatophyta</taxon>
        <taxon>Magnoliopsida</taxon>
        <taxon>eudicotyledons</taxon>
        <taxon>Gunneridae</taxon>
        <taxon>Pentapetalae</taxon>
        <taxon>asterids</taxon>
        <taxon>lamiids</taxon>
        <taxon>Gentianales</taxon>
        <taxon>Apocynaceae</taxon>
        <taxon>Rauvolfioideae</taxon>
        <taxon>Vinceae</taxon>
        <taxon>Catharanthinae</taxon>
        <taxon>Catharanthus</taxon>
    </lineage>
</organism>
<accession>A0ACC0B3T7</accession>
<proteinExistence type="predicted"/>
<dbReference type="EMBL" id="CM044704">
    <property type="protein sequence ID" value="KAI5667307.1"/>
    <property type="molecule type" value="Genomic_DNA"/>
</dbReference>
<gene>
    <name evidence="1" type="ORF">M9H77_17160</name>
</gene>
<evidence type="ECO:0000313" key="1">
    <source>
        <dbReference type="EMBL" id="KAI5667307.1"/>
    </source>
</evidence>
<comment type="caution">
    <text evidence="1">The sequence shown here is derived from an EMBL/GenBank/DDBJ whole genome shotgun (WGS) entry which is preliminary data.</text>
</comment>
<keyword evidence="2" id="KW-1185">Reference proteome</keyword>
<sequence>MSVLKRIPMDGTFNQRAPLRRLVGATDCFSYDLSSATDRWPLILMHDIVMYLFDKSFAPVVVCFVIGQPMGYYLSWALFALTHHIIVWLSVEEVYPGQVFNKYAVLGDDVLIADKQVRPVYKSIINDLGVKYRLLNPLYQIVDV</sequence>
<name>A0ACC0B3T7_CATRO</name>
<evidence type="ECO:0000313" key="2">
    <source>
        <dbReference type="Proteomes" id="UP001060085"/>
    </source>
</evidence>